<dbReference type="GO" id="GO:0016709">
    <property type="term" value="F:oxidoreductase activity, acting on paired donors, with incorporation or reduction of molecular oxygen, NAD(P)H as one donor, and incorporation of one atom of oxygen"/>
    <property type="evidence" value="ECO:0007669"/>
    <property type="project" value="UniProtKB-ARBA"/>
</dbReference>
<gene>
    <name evidence="6" type="ORF">NRB56_22810</name>
</gene>
<organism evidence="6 7">
    <name type="scientific">Nocardia aurantia</name>
    <dbReference type="NCBI Taxonomy" id="2585199"/>
    <lineage>
        <taxon>Bacteria</taxon>
        <taxon>Bacillati</taxon>
        <taxon>Actinomycetota</taxon>
        <taxon>Actinomycetes</taxon>
        <taxon>Mycobacteriales</taxon>
        <taxon>Nocardiaceae</taxon>
        <taxon>Nocardia</taxon>
    </lineage>
</organism>
<evidence type="ECO:0000256" key="4">
    <source>
        <dbReference type="ARBA" id="ARBA00023002"/>
    </source>
</evidence>
<reference evidence="6 7" key="1">
    <citation type="submission" date="2019-10" db="EMBL/GenBank/DDBJ databases">
        <title>Nocardia macrotermitis sp. nov. and Nocardia aurantia sp. nov., isolated from the gut of fungus growing-termite Macrotermes natalensis.</title>
        <authorList>
            <person name="Benndorf R."/>
            <person name="Schwitalla J."/>
            <person name="Martin K."/>
            <person name="De Beer W."/>
            <person name="Kaster A.-K."/>
            <person name="Vollmers J."/>
            <person name="Poulsen M."/>
            <person name="Beemelmanns C."/>
        </authorList>
    </citation>
    <scope>NUCLEOTIDE SEQUENCE [LARGE SCALE GENOMIC DNA]</scope>
    <source>
        <strain evidence="6 7">RB56</strain>
    </source>
</reference>
<keyword evidence="6" id="KW-0503">Monooxygenase</keyword>
<dbReference type="Proteomes" id="UP000431401">
    <property type="component" value="Unassembled WGS sequence"/>
</dbReference>
<evidence type="ECO:0000256" key="2">
    <source>
        <dbReference type="ARBA" id="ARBA00022827"/>
    </source>
</evidence>
<dbReference type="Gene3D" id="3.50.50.60">
    <property type="entry name" value="FAD/NAD(P)-binding domain"/>
    <property type="match status" value="2"/>
</dbReference>
<keyword evidence="7" id="KW-1185">Reference proteome</keyword>
<keyword evidence="2" id="KW-0274">FAD</keyword>
<keyword evidence="4 6" id="KW-0560">Oxidoreductase</keyword>
<proteinExistence type="predicted"/>
<dbReference type="SUPFAM" id="SSF51905">
    <property type="entry name" value="FAD/NAD(P)-binding domain"/>
    <property type="match status" value="2"/>
</dbReference>
<evidence type="ECO:0000256" key="3">
    <source>
        <dbReference type="ARBA" id="ARBA00022857"/>
    </source>
</evidence>
<dbReference type="PANTHER" id="PTHR43098:SF5">
    <property type="entry name" value="DUAL-FUNCTIONAL MONOOXYGENASE_METHYLTRANSFERASE PSOF"/>
    <property type="match status" value="1"/>
</dbReference>
<dbReference type="OrthoDB" id="5168853at2"/>
<dbReference type="RefSeq" id="WP_153341075.1">
    <property type="nucleotide sequence ID" value="NZ_WEGI01000004.1"/>
</dbReference>
<dbReference type="AlphaFoldDB" id="A0A7K0DM05"/>
<keyword evidence="1" id="KW-0285">Flavoprotein</keyword>
<dbReference type="EMBL" id="WEGI01000004">
    <property type="protein sequence ID" value="MQY26709.1"/>
    <property type="molecule type" value="Genomic_DNA"/>
</dbReference>
<evidence type="ECO:0000259" key="5">
    <source>
        <dbReference type="Pfam" id="PF07992"/>
    </source>
</evidence>
<dbReference type="EC" id="1.14.13.-" evidence="6"/>
<dbReference type="Pfam" id="PF07992">
    <property type="entry name" value="Pyr_redox_2"/>
    <property type="match status" value="1"/>
</dbReference>
<dbReference type="InterPro" id="IPR036188">
    <property type="entry name" value="FAD/NAD-bd_sf"/>
</dbReference>
<feature type="domain" description="FAD/NAD(P)-binding" evidence="5">
    <location>
        <begin position="10"/>
        <end position="214"/>
    </location>
</feature>
<evidence type="ECO:0000313" key="7">
    <source>
        <dbReference type="Proteomes" id="UP000431401"/>
    </source>
</evidence>
<dbReference type="InterPro" id="IPR023753">
    <property type="entry name" value="FAD/NAD-binding_dom"/>
</dbReference>
<dbReference type="PANTHER" id="PTHR43098">
    <property type="entry name" value="L-ORNITHINE N(5)-MONOOXYGENASE-RELATED"/>
    <property type="match status" value="1"/>
</dbReference>
<keyword evidence="3" id="KW-0521">NADP</keyword>
<evidence type="ECO:0000313" key="6">
    <source>
        <dbReference type="EMBL" id="MQY26709.1"/>
    </source>
</evidence>
<protein>
    <submittedName>
        <fullName evidence="6">Baeyer-Villiger monooxygenase</fullName>
        <ecNumber evidence="6">1.14.13.-</ecNumber>
    </submittedName>
</protein>
<comment type="caution">
    <text evidence="6">The sequence shown here is derived from an EMBL/GenBank/DDBJ whole genome shotgun (WGS) entry which is preliminary data.</text>
</comment>
<name>A0A7K0DM05_9NOCA</name>
<dbReference type="InterPro" id="IPR050775">
    <property type="entry name" value="FAD-binding_Monooxygenases"/>
</dbReference>
<sequence>MSAPASDRLDAIVIGAGFAGIYMLHKLRNELGLRVLAFEKADGVGGTWYWNKYPGACSDVDGIVYRYSFDRELLRERMPDTRYVPQAQTLALLNEVVDRNNLRGDIRFGTGVVGLTFDDDRNEWTVRTDDGAEYVARYVVSGLGPLSERNFPEIEGRESFAGRLVHTGAWPEDLDITGKRVGVIGTGSTGTQFICAAAPIAGHLTVFQRSPQYVVPAGNGPLGADYLAQVRDGYDAIWEQVYDSRVGCGFPESDVPAMSVSADERTRVFEEAWQAGNGFRFMFGTFGDIPFDPEANEAAAAFIRAKIAATVRDPETARLLTPTGYYAKRPICNDGYYEAYNRDNVKLVSVQENPIQRITPAGVVTADGVEHELDVLVFATGFDAVEGSYNRIDVRGSGGRTLREHWSEAPTTYLGVATSGFPNLFMVFGPNSVFCNLPPGIESQVEWISDLIAAAEQRGAERVEATVAAEDGWTQTCRGIAEASLFAKVDSWIFGANIPGKKPRTLFYFGGLGTYRATLRESAAADFAGFVFDPEDLPTAV</sequence>
<evidence type="ECO:0000256" key="1">
    <source>
        <dbReference type="ARBA" id="ARBA00022630"/>
    </source>
</evidence>
<accession>A0A7K0DM05</accession>